<accession>A0A0F9QQJ4</accession>
<feature type="region of interest" description="Disordered" evidence="1">
    <location>
        <begin position="135"/>
        <end position="154"/>
    </location>
</feature>
<dbReference type="EMBL" id="LAZR01001330">
    <property type="protein sequence ID" value="KKN46455.1"/>
    <property type="molecule type" value="Genomic_DNA"/>
</dbReference>
<evidence type="ECO:0000313" key="2">
    <source>
        <dbReference type="EMBL" id="KKN46455.1"/>
    </source>
</evidence>
<reference evidence="2" key="1">
    <citation type="journal article" date="2015" name="Nature">
        <title>Complex archaea that bridge the gap between prokaryotes and eukaryotes.</title>
        <authorList>
            <person name="Spang A."/>
            <person name="Saw J.H."/>
            <person name="Jorgensen S.L."/>
            <person name="Zaremba-Niedzwiedzka K."/>
            <person name="Martijn J."/>
            <person name="Lind A.E."/>
            <person name="van Eijk R."/>
            <person name="Schleper C."/>
            <person name="Guy L."/>
            <person name="Ettema T.J."/>
        </authorList>
    </citation>
    <scope>NUCLEOTIDE SEQUENCE</scope>
</reference>
<proteinExistence type="predicted"/>
<dbReference type="AlphaFoldDB" id="A0A0F9QQJ4"/>
<organism evidence="2">
    <name type="scientific">marine sediment metagenome</name>
    <dbReference type="NCBI Taxonomy" id="412755"/>
    <lineage>
        <taxon>unclassified sequences</taxon>
        <taxon>metagenomes</taxon>
        <taxon>ecological metagenomes</taxon>
    </lineage>
</organism>
<name>A0A0F9QQJ4_9ZZZZ</name>
<protein>
    <submittedName>
        <fullName evidence="2">Uncharacterized protein</fullName>
    </submittedName>
</protein>
<comment type="caution">
    <text evidence="2">The sequence shown here is derived from an EMBL/GenBank/DDBJ whole genome shotgun (WGS) entry which is preliminary data.</text>
</comment>
<sequence>MTGSNDTSLDAVLEVMEIDPLDIELEYTTIGPQIARYNELHVEALREQLYAEREVKRVRAKKQLFIRAKASDSGDKMTDSRANAKVEASQIVQKVEIAAIDARIERERLRGILKTLEGKRDMLVSLGAHIRAEMQGNPSLREQYRAQRDDEEDD</sequence>
<gene>
    <name evidence="2" type="ORF">LCGC14_0672950</name>
</gene>
<evidence type="ECO:0000256" key="1">
    <source>
        <dbReference type="SAM" id="MobiDB-lite"/>
    </source>
</evidence>